<dbReference type="Proteomes" id="UP000314987">
    <property type="component" value="Unassembled WGS sequence"/>
</dbReference>
<dbReference type="PANTHER" id="PTHR21178">
    <property type="entry name" value="CILIA- AND FLAGELLA-ASSOCIATED PROTEIN 61"/>
    <property type="match status" value="1"/>
</dbReference>
<dbReference type="InterPro" id="IPR032151">
    <property type="entry name" value="CFAP61_N"/>
</dbReference>
<protein>
    <recommendedName>
        <fullName evidence="1">Cilia- and flagella-associated protein 61 N-terminal domain-containing protein</fullName>
    </recommendedName>
</protein>
<dbReference type="Pfam" id="PF16092">
    <property type="entry name" value="CFAP61_N"/>
    <property type="match status" value="1"/>
</dbReference>
<reference evidence="2" key="2">
    <citation type="submission" date="2025-08" db="UniProtKB">
        <authorList>
            <consortium name="Ensembl"/>
        </authorList>
    </citation>
    <scope>IDENTIFICATION</scope>
</reference>
<dbReference type="Ensembl" id="ENSVURT00010008655.1">
    <property type="protein sequence ID" value="ENSVURP00010007644.1"/>
    <property type="gene ID" value="ENSVURG00010005888.1"/>
</dbReference>
<feature type="domain" description="Cilia- and flagella-associated protein 61 N-terminal" evidence="1">
    <location>
        <begin position="31"/>
        <end position="149"/>
    </location>
</feature>
<proteinExistence type="predicted"/>
<evidence type="ECO:0000259" key="1">
    <source>
        <dbReference type="Pfam" id="PF16092"/>
    </source>
</evidence>
<dbReference type="InterPro" id="IPR038884">
    <property type="entry name" value="CFAP61"/>
</dbReference>
<keyword evidence="3" id="KW-1185">Reference proteome</keyword>
<reference evidence="3" key="1">
    <citation type="submission" date="2018-12" db="EMBL/GenBank/DDBJ databases">
        <authorList>
            <person name="Yazar S."/>
        </authorList>
    </citation>
    <scope>NUCLEOTIDE SEQUENCE [LARGE SCALE GENOMIC DNA]</scope>
</reference>
<sequence length="182" mass="20940">MTEHEASQAGDVFKNHFPQGYFLKHLLTQQTTKAHKTVFKAAPDLHFIFLVVPSYMSLGSTLVTIFEPVGIVPCFSFDEEFSVHVCHRHHHCPQLYIRQARVEDHDDLMPIFMHHDTSLREIYGEYFLAELIEAQDEENYCVICEVRSSVPFFGKLFWTGPDSGQSPQISLVHYWGGKGKHS</sequence>
<reference evidence="2" key="3">
    <citation type="submission" date="2025-09" db="UniProtKB">
        <authorList>
            <consortium name="Ensembl"/>
        </authorList>
    </citation>
    <scope>IDENTIFICATION</scope>
</reference>
<organism evidence="2 3">
    <name type="scientific">Vombatus ursinus</name>
    <name type="common">Common wombat</name>
    <dbReference type="NCBI Taxonomy" id="29139"/>
    <lineage>
        <taxon>Eukaryota</taxon>
        <taxon>Metazoa</taxon>
        <taxon>Chordata</taxon>
        <taxon>Craniata</taxon>
        <taxon>Vertebrata</taxon>
        <taxon>Euteleostomi</taxon>
        <taxon>Mammalia</taxon>
        <taxon>Metatheria</taxon>
        <taxon>Diprotodontia</taxon>
        <taxon>Vombatidae</taxon>
        <taxon>Vombatus</taxon>
    </lineage>
</organism>
<dbReference type="GeneTree" id="ENSGT00390000004987"/>
<accession>A0A4X2K6N3</accession>
<evidence type="ECO:0000313" key="3">
    <source>
        <dbReference type="Proteomes" id="UP000314987"/>
    </source>
</evidence>
<dbReference type="AlphaFoldDB" id="A0A4X2K6N3"/>
<name>A0A4X2K6N3_VOMUR</name>
<evidence type="ECO:0000313" key="2">
    <source>
        <dbReference type="Ensembl" id="ENSVURP00010007644.1"/>
    </source>
</evidence>
<dbReference type="PANTHER" id="PTHR21178:SF8">
    <property type="entry name" value="CILIA- AND FLAGELLA-ASSOCIATED PROTEIN 61"/>
    <property type="match status" value="1"/>
</dbReference>